<dbReference type="GeneTree" id="ENSGT00390000009978"/>
<dbReference type="Ensembl" id="ENSLACT00000003414.1">
    <property type="protein sequence ID" value="ENSLACP00000003384.1"/>
    <property type="gene ID" value="ENSLACG00000003024.1"/>
</dbReference>
<reference evidence="1" key="3">
    <citation type="submission" date="2025-09" db="UniProtKB">
        <authorList>
            <consortium name="Ensembl"/>
        </authorList>
    </citation>
    <scope>IDENTIFICATION</scope>
</reference>
<reference evidence="2" key="1">
    <citation type="submission" date="2011-08" db="EMBL/GenBank/DDBJ databases">
        <title>The draft genome of Latimeria chalumnae.</title>
        <authorList>
            <person name="Di Palma F."/>
            <person name="Alfoldi J."/>
            <person name="Johnson J."/>
            <person name="Berlin A."/>
            <person name="Gnerre S."/>
            <person name="Jaffe D."/>
            <person name="MacCallum I."/>
            <person name="Young S."/>
            <person name="Walker B.J."/>
            <person name="Lander E."/>
            <person name="Lindblad-Toh K."/>
        </authorList>
    </citation>
    <scope>NUCLEOTIDE SEQUENCE [LARGE SCALE GENOMIC DNA]</scope>
    <source>
        <strain evidence="2">Wild caught</strain>
    </source>
</reference>
<dbReference type="FunCoup" id="H3A163">
    <property type="interactions" value="444"/>
</dbReference>
<dbReference type="GO" id="GO:0007131">
    <property type="term" value="P:reciprocal meiotic recombination"/>
    <property type="evidence" value="ECO:0007669"/>
    <property type="project" value="InterPro"/>
</dbReference>
<dbReference type="PANTHER" id="PTHR36686:SF1">
    <property type="entry name" value="SYNAPTONEMAL COMPLEX CENTRAL ELEMENT PROTEIN 3"/>
    <property type="match status" value="1"/>
</dbReference>
<dbReference type="AlphaFoldDB" id="H3A163"/>
<dbReference type="EMBL" id="AFYH01130520">
    <property type="status" value="NOT_ANNOTATED_CDS"/>
    <property type="molecule type" value="Genomic_DNA"/>
</dbReference>
<accession>H3A163</accession>
<dbReference type="CTD" id="644186"/>
<reference evidence="1" key="2">
    <citation type="submission" date="2025-08" db="UniProtKB">
        <authorList>
            <consortium name="Ensembl"/>
        </authorList>
    </citation>
    <scope>IDENTIFICATION</scope>
</reference>
<evidence type="ECO:0000313" key="2">
    <source>
        <dbReference type="Proteomes" id="UP000008672"/>
    </source>
</evidence>
<dbReference type="PANTHER" id="PTHR36686">
    <property type="entry name" value="SYNAPTONEMAL COMPLEX CENTRAL ELEMENT PROTEIN 3"/>
    <property type="match status" value="1"/>
</dbReference>
<keyword evidence="2" id="KW-1185">Reference proteome</keyword>
<dbReference type="InParanoid" id="H3A163"/>
<dbReference type="InterPro" id="IPR028145">
    <property type="entry name" value="Synaptonemal_3"/>
</dbReference>
<dbReference type="GO" id="GO:0000801">
    <property type="term" value="C:central element"/>
    <property type="evidence" value="ECO:0007669"/>
    <property type="project" value="TreeGrafter"/>
</dbReference>
<dbReference type="HOGENOM" id="CLU_2548975_0_0_1"/>
<name>H3A163_LATCH</name>
<dbReference type="GO" id="GO:0007130">
    <property type="term" value="P:synaptonemal complex assembly"/>
    <property type="evidence" value="ECO:0007669"/>
    <property type="project" value="InterPro"/>
</dbReference>
<dbReference type="Proteomes" id="UP000008672">
    <property type="component" value="Unassembled WGS sequence"/>
</dbReference>
<evidence type="ECO:0000313" key="1">
    <source>
        <dbReference type="Ensembl" id="ENSLACP00000003384.1"/>
    </source>
</evidence>
<dbReference type="Pfam" id="PF15191">
    <property type="entry name" value="Synaptonemal_3"/>
    <property type="match status" value="1"/>
</dbReference>
<dbReference type="GO" id="GO:0007283">
    <property type="term" value="P:spermatogenesis"/>
    <property type="evidence" value="ECO:0007669"/>
    <property type="project" value="InterPro"/>
</dbReference>
<sequence>MAESELCEKKHDNILKMLCDLNRDLEKMLEDIEKISVQTTWMAYDMVVMRTNPALTDSMKKLEEAFLNCKEEVERNWQEMLSETKGNQ</sequence>
<dbReference type="RefSeq" id="XP_064422948.1">
    <property type="nucleotide sequence ID" value="XM_064566878.1"/>
</dbReference>
<organism evidence="1 2">
    <name type="scientific">Latimeria chalumnae</name>
    <name type="common">Coelacanth</name>
    <dbReference type="NCBI Taxonomy" id="7897"/>
    <lineage>
        <taxon>Eukaryota</taxon>
        <taxon>Metazoa</taxon>
        <taxon>Chordata</taxon>
        <taxon>Craniata</taxon>
        <taxon>Vertebrata</taxon>
        <taxon>Euteleostomi</taxon>
        <taxon>Coelacanthiformes</taxon>
        <taxon>Coelacanthidae</taxon>
        <taxon>Latimeria</taxon>
    </lineage>
</organism>
<gene>
    <name evidence="1" type="primary">SYCE3</name>
</gene>
<dbReference type="eggNOG" id="ENOG502S4TF">
    <property type="taxonomic scope" value="Eukaryota"/>
</dbReference>
<dbReference type="OMA" id="KWQEVLM"/>
<dbReference type="GeneID" id="135360211"/>
<proteinExistence type="predicted"/>
<protein>
    <submittedName>
        <fullName evidence="1">Synaptonemal complex central element protein 3</fullName>
    </submittedName>
</protein>
<dbReference type="STRING" id="7897.ENSLACP00000003384"/>